<evidence type="ECO:0000313" key="7">
    <source>
        <dbReference type="Proteomes" id="UP000321816"/>
    </source>
</evidence>
<accession>A0A5C7FE01</accession>
<feature type="transmembrane region" description="Helical" evidence="2">
    <location>
        <begin position="420"/>
        <end position="439"/>
    </location>
</feature>
<feature type="domain" description="DUF2207" evidence="4">
    <location>
        <begin position="28"/>
        <end position="194"/>
    </location>
</feature>
<evidence type="ECO:0000256" key="1">
    <source>
        <dbReference type="SAM" id="MobiDB-lite"/>
    </source>
</evidence>
<proteinExistence type="predicted"/>
<keyword evidence="7" id="KW-1185">Reference proteome</keyword>
<dbReference type="InterPro" id="IPR018702">
    <property type="entry name" value="DUF2207"/>
</dbReference>
<feature type="domain" description="Predicted membrane protein YciQ-like C-terminal" evidence="5">
    <location>
        <begin position="285"/>
        <end position="455"/>
    </location>
</feature>
<feature type="transmembrane region" description="Helical" evidence="2">
    <location>
        <begin position="393"/>
        <end position="414"/>
    </location>
</feature>
<evidence type="ECO:0000256" key="2">
    <source>
        <dbReference type="SAM" id="Phobius"/>
    </source>
</evidence>
<keyword evidence="2" id="KW-0812">Transmembrane</keyword>
<feature type="chain" id="PRO_5044096831" evidence="3">
    <location>
        <begin position="25"/>
        <end position="565"/>
    </location>
</feature>
<evidence type="ECO:0000256" key="3">
    <source>
        <dbReference type="SAM" id="SignalP"/>
    </source>
</evidence>
<feature type="transmembrane region" description="Helical" evidence="2">
    <location>
        <begin position="238"/>
        <end position="256"/>
    </location>
</feature>
<gene>
    <name evidence="6" type="ORF">FTX54_011060</name>
</gene>
<dbReference type="OrthoDB" id="5507254at2"/>
<dbReference type="AlphaFoldDB" id="A0A5C7FE01"/>
<keyword evidence="3" id="KW-0732">Signal</keyword>
<dbReference type="EMBL" id="CP144914">
    <property type="protein sequence ID" value="WWD78961.1"/>
    <property type="molecule type" value="Genomic_DNA"/>
</dbReference>
<dbReference type="Pfam" id="PF09972">
    <property type="entry name" value="DUF2207"/>
    <property type="match status" value="1"/>
</dbReference>
<feature type="region of interest" description="Disordered" evidence="1">
    <location>
        <begin position="543"/>
        <end position="565"/>
    </location>
</feature>
<reference evidence="6 7" key="1">
    <citation type="submission" date="2024-01" db="EMBL/GenBank/DDBJ databases">
        <title>Complete Genome Sequence of Alkalicoccus halolimnae BZ-SZ-XJ29T, a Moderately Halophilic Bacterium Isolated from a Salt Lake.</title>
        <authorList>
            <person name="Zhao B."/>
        </authorList>
    </citation>
    <scope>NUCLEOTIDE SEQUENCE [LARGE SCALE GENOMIC DNA]</scope>
    <source>
        <strain evidence="6 7">BZ-SZ-XJ29</strain>
    </source>
</reference>
<evidence type="ECO:0000259" key="5">
    <source>
        <dbReference type="Pfam" id="PF20990"/>
    </source>
</evidence>
<dbReference type="Pfam" id="PF20990">
    <property type="entry name" value="DUF2207_C"/>
    <property type="match status" value="1"/>
</dbReference>
<dbReference type="KEGG" id="ahal:FTX54_011060"/>
<protein>
    <submittedName>
        <fullName evidence="6">DUF2207 domain-containing protein</fullName>
    </submittedName>
</protein>
<evidence type="ECO:0000259" key="4">
    <source>
        <dbReference type="Pfam" id="PF09972"/>
    </source>
</evidence>
<organism evidence="6 7">
    <name type="scientific">Alkalicoccus halolimnae</name>
    <dbReference type="NCBI Taxonomy" id="1667239"/>
    <lineage>
        <taxon>Bacteria</taxon>
        <taxon>Bacillati</taxon>
        <taxon>Bacillota</taxon>
        <taxon>Bacilli</taxon>
        <taxon>Bacillales</taxon>
        <taxon>Bacillaceae</taxon>
        <taxon>Alkalicoccus</taxon>
    </lineage>
</organism>
<keyword evidence="2" id="KW-0472">Membrane</keyword>
<name>A0A5C7FE01_9BACI</name>
<keyword evidence="2" id="KW-1133">Transmembrane helix</keyword>
<sequence>MGIKTTTTILTSLFLIASPMSAGAFELTIPEAEIDAFLQEDGNVQVEESFTYDFEGEFNGVVRALNYPDYASIENLEAFENGERLEIETEEEIVHRIHRQGEDESFTVDLQYTIEDGVELYNDLGEFYWAFFDSSNETDYESMQIRVHPPEPSEEMEAIGYDEAENSEQPADEYVLFDMGHVESGENGDVRAAFDAGLFEGVTRTAEGSAAEEIQQEEEEREEAAAAAAERRNFLSNAAPIAIPILALLFLSVIYVDRKKYSHLKQSAFTNDLTPGAPALQLSMPATMYYVHPAVTPEMLTASLLDLVRQDKVTQEGEESFRLESRENLMAHERILVSMLFDDMGKENVFRLSDMSDYLKNEKNYETFETKKIEWQKAVSAEKKEADLKINKLGFKLGLGAVALLPLALGIVYIVHGMVVPFILLLALYLFVFGYAAVYQPRTEKGWKLLRDWKDYKDEVARYEPEDWKTLPPEEQKIAFIYGLGLNLKSVKKMSGDLTKEFSSAPAASRGYGSDIPLFMTAGLLASTSFQSSSAEAASSFSASSSGGIGGGGGVGGGGGGSGGF</sequence>
<feature type="signal peptide" evidence="3">
    <location>
        <begin position="1"/>
        <end position="24"/>
    </location>
</feature>
<dbReference type="Proteomes" id="UP000321816">
    <property type="component" value="Chromosome"/>
</dbReference>
<dbReference type="InterPro" id="IPR048389">
    <property type="entry name" value="YciQ-like_C"/>
</dbReference>
<feature type="compositionally biased region" description="Gly residues" evidence="1">
    <location>
        <begin position="547"/>
        <end position="565"/>
    </location>
</feature>
<evidence type="ECO:0000313" key="6">
    <source>
        <dbReference type="EMBL" id="WWD78961.1"/>
    </source>
</evidence>
<dbReference type="RefSeq" id="WP_147804715.1">
    <property type="nucleotide sequence ID" value="NZ_CP144914.1"/>
</dbReference>